<evidence type="ECO:0000256" key="4">
    <source>
        <dbReference type="ARBA" id="ARBA00012381"/>
    </source>
</evidence>
<evidence type="ECO:0000256" key="8">
    <source>
        <dbReference type="ARBA" id="ARBA00023027"/>
    </source>
</evidence>
<dbReference type="Proteomes" id="UP001501787">
    <property type="component" value="Unassembled WGS sequence"/>
</dbReference>
<evidence type="ECO:0000256" key="1">
    <source>
        <dbReference type="ARBA" id="ARBA00001946"/>
    </source>
</evidence>
<dbReference type="PROSITE" id="PS51462">
    <property type="entry name" value="NUDIX"/>
    <property type="match status" value="1"/>
</dbReference>
<evidence type="ECO:0000256" key="5">
    <source>
        <dbReference type="ARBA" id="ARBA00022723"/>
    </source>
</evidence>
<gene>
    <name evidence="11" type="ORF">GCM10009129_07800</name>
</gene>
<dbReference type="Gene3D" id="3.90.79.20">
    <property type="match status" value="1"/>
</dbReference>
<keyword evidence="6" id="KW-0378">Hydrolase</keyword>
<keyword evidence="12" id="KW-1185">Reference proteome</keyword>
<evidence type="ECO:0000259" key="10">
    <source>
        <dbReference type="PROSITE" id="PS51462"/>
    </source>
</evidence>
<dbReference type="InterPro" id="IPR015797">
    <property type="entry name" value="NUDIX_hydrolase-like_dom_sf"/>
</dbReference>
<comment type="cofactor">
    <cofactor evidence="1">
        <name>Mg(2+)</name>
        <dbReference type="ChEBI" id="CHEBI:18420"/>
    </cofactor>
</comment>
<protein>
    <recommendedName>
        <fullName evidence="4">NAD(+) diphosphatase</fullName>
        <ecNumber evidence="4">3.6.1.22</ecNumber>
    </recommendedName>
</protein>
<organism evidence="11 12">
    <name type="scientific">Psychrobacter aestuarii</name>
    <dbReference type="NCBI Taxonomy" id="556327"/>
    <lineage>
        <taxon>Bacteria</taxon>
        <taxon>Pseudomonadati</taxon>
        <taxon>Pseudomonadota</taxon>
        <taxon>Gammaproteobacteria</taxon>
        <taxon>Moraxellales</taxon>
        <taxon>Moraxellaceae</taxon>
        <taxon>Psychrobacter</taxon>
    </lineage>
</organism>
<comment type="caution">
    <text evidence="11">The sequence shown here is derived from an EMBL/GenBank/DDBJ whole genome shotgun (WGS) entry which is preliminary data.</text>
</comment>
<dbReference type="RefSeq" id="WP_201503736.1">
    <property type="nucleotide sequence ID" value="NZ_BAAAFR010000001.1"/>
</dbReference>
<evidence type="ECO:0000313" key="11">
    <source>
        <dbReference type="EMBL" id="GAA0312914.1"/>
    </source>
</evidence>
<dbReference type="EC" id="3.6.1.22" evidence="4"/>
<dbReference type="SUPFAM" id="SSF55811">
    <property type="entry name" value="Nudix"/>
    <property type="match status" value="1"/>
</dbReference>
<keyword evidence="8" id="KW-0520">NAD</keyword>
<proteinExistence type="inferred from homology"/>
<dbReference type="Pfam" id="PF00293">
    <property type="entry name" value="NUDIX"/>
    <property type="match status" value="1"/>
</dbReference>
<comment type="similarity">
    <text evidence="3">Belongs to the Nudix hydrolase family. NudC subfamily.</text>
</comment>
<keyword evidence="5" id="KW-0479">Metal-binding</keyword>
<reference evidence="12" key="1">
    <citation type="journal article" date="2019" name="Int. J. Syst. Evol. Microbiol.">
        <title>The Global Catalogue of Microorganisms (GCM) 10K type strain sequencing project: providing services to taxonomists for standard genome sequencing and annotation.</title>
        <authorList>
            <consortium name="The Broad Institute Genomics Platform"/>
            <consortium name="The Broad Institute Genome Sequencing Center for Infectious Disease"/>
            <person name="Wu L."/>
            <person name="Ma J."/>
        </authorList>
    </citation>
    <scope>NUCLEOTIDE SEQUENCE [LARGE SCALE GENOMIC DNA]</scope>
    <source>
        <strain evidence="12">JCM 16343</strain>
    </source>
</reference>
<evidence type="ECO:0000256" key="9">
    <source>
        <dbReference type="ARBA" id="ARBA00023679"/>
    </source>
</evidence>
<evidence type="ECO:0000313" key="12">
    <source>
        <dbReference type="Proteomes" id="UP001501787"/>
    </source>
</evidence>
<evidence type="ECO:0000256" key="2">
    <source>
        <dbReference type="ARBA" id="ARBA00001947"/>
    </source>
</evidence>
<comment type="catalytic activity">
    <reaction evidence="9">
        <text>a 5'-end NAD(+)-phospho-ribonucleoside in mRNA + H2O = a 5'-end phospho-adenosine-phospho-ribonucleoside in mRNA + beta-nicotinamide D-ribonucleotide + 2 H(+)</text>
        <dbReference type="Rhea" id="RHEA:60876"/>
        <dbReference type="Rhea" id="RHEA-COMP:15698"/>
        <dbReference type="Rhea" id="RHEA-COMP:15719"/>
        <dbReference type="ChEBI" id="CHEBI:14649"/>
        <dbReference type="ChEBI" id="CHEBI:15377"/>
        <dbReference type="ChEBI" id="CHEBI:15378"/>
        <dbReference type="ChEBI" id="CHEBI:144029"/>
        <dbReference type="ChEBI" id="CHEBI:144051"/>
    </reaction>
    <physiologicalReaction direction="left-to-right" evidence="9">
        <dbReference type="Rhea" id="RHEA:60877"/>
    </physiologicalReaction>
</comment>
<evidence type="ECO:0000256" key="6">
    <source>
        <dbReference type="ARBA" id="ARBA00022801"/>
    </source>
</evidence>
<dbReference type="InterPro" id="IPR049734">
    <property type="entry name" value="NudC-like_C"/>
</dbReference>
<sequence length="307" mass="33592">MMSAALIFDADTLLCRQTETGWQPVTATLPASMQACGYEQLGCVLLSADNLVNPPDDTTHQAQTLTADAAISHAFATAHALLPAAIMPADDAQNIGDCAFIAYRQLISQLSAVDVGRLNQALQLLRWQAETQFCSRCGHGVHAHPAGERAMVCDRCNLHQYPRIQPCVITAITRPNPDTGAMQILLAHHRRYGQSTQPKRYGLIAGFVEVGESLEQAVVREVGEEVAIEVTNIRYVSSQPWPFPSNLMLGFRATYARGDIVIEEEELTEAKFFDVADMPLIPPIGSIARDLIEQVAAEQGIDLRHHP</sequence>
<dbReference type="Gene3D" id="3.90.79.10">
    <property type="entry name" value="Nucleoside Triphosphate Pyrophosphohydrolase"/>
    <property type="match status" value="1"/>
</dbReference>
<evidence type="ECO:0000256" key="3">
    <source>
        <dbReference type="ARBA" id="ARBA00009595"/>
    </source>
</evidence>
<evidence type="ECO:0000256" key="7">
    <source>
        <dbReference type="ARBA" id="ARBA00022842"/>
    </source>
</evidence>
<dbReference type="PANTHER" id="PTHR42904:SF6">
    <property type="entry name" value="NAD-CAPPED RNA HYDROLASE NUDT12"/>
    <property type="match status" value="1"/>
</dbReference>
<accession>A0ABP3FEW7</accession>
<dbReference type="InterPro" id="IPR000086">
    <property type="entry name" value="NUDIX_hydrolase_dom"/>
</dbReference>
<comment type="cofactor">
    <cofactor evidence="2">
        <name>Zn(2+)</name>
        <dbReference type="ChEBI" id="CHEBI:29105"/>
    </cofactor>
</comment>
<feature type="domain" description="Nudix hydrolase" evidence="10">
    <location>
        <begin position="162"/>
        <end position="296"/>
    </location>
</feature>
<dbReference type="NCBIfam" id="NF001299">
    <property type="entry name" value="PRK00241.1"/>
    <property type="match status" value="1"/>
</dbReference>
<name>A0ABP3FEW7_9GAMM</name>
<dbReference type="EMBL" id="BAAAFR010000001">
    <property type="protein sequence ID" value="GAA0312914.1"/>
    <property type="molecule type" value="Genomic_DNA"/>
</dbReference>
<dbReference type="PANTHER" id="PTHR42904">
    <property type="entry name" value="NUDIX HYDROLASE, NUDC SUBFAMILY"/>
    <property type="match status" value="1"/>
</dbReference>
<keyword evidence="7" id="KW-0460">Magnesium</keyword>
<dbReference type="CDD" id="cd03429">
    <property type="entry name" value="NUDIX_NADH_pyrophosphatase_Nudt13"/>
    <property type="match status" value="1"/>
</dbReference>
<dbReference type="InterPro" id="IPR050241">
    <property type="entry name" value="NAD-cap_RNA_hydrolase_NudC"/>
</dbReference>